<evidence type="ECO:0000256" key="11">
    <source>
        <dbReference type="ARBA" id="ARBA00022989"/>
    </source>
</evidence>
<evidence type="ECO:0000256" key="2">
    <source>
        <dbReference type="ARBA" id="ARBA00010044"/>
    </source>
</evidence>
<dbReference type="Pfam" id="PF17862">
    <property type="entry name" value="AAA_lid_3"/>
    <property type="match status" value="1"/>
</dbReference>
<protein>
    <recommendedName>
        <fullName evidence="15">ATP-dependent zinc metalloprotease FtsH</fullName>
        <ecNumber evidence="15">3.4.24.-</ecNumber>
    </recommendedName>
</protein>
<dbReference type="HAMAP" id="MF_01458">
    <property type="entry name" value="FtsH"/>
    <property type="match status" value="1"/>
</dbReference>
<dbReference type="Gene3D" id="1.10.8.60">
    <property type="match status" value="1"/>
</dbReference>
<keyword evidence="9 15" id="KW-0862">Zinc</keyword>
<evidence type="ECO:0000256" key="12">
    <source>
        <dbReference type="ARBA" id="ARBA00023049"/>
    </source>
</evidence>
<keyword evidence="15" id="KW-1003">Cell membrane</keyword>
<dbReference type="FunFam" id="1.20.58.760:FF:000003">
    <property type="entry name" value="AFG3-like AAA ATPase 2"/>
    <property type="match status" value="1"/>
</dbReference>
<dbReference type="PANTHER" id="PTHR43655">
    <property type="entry name" value="ATP-DEPENDENT PROTEASE"/>
    <property type="match status" value="1"/>
</dbReference>
<evidence type="ECO:0000256" key="9">
    <source>
        <dbReference type="ARBA" id="ARBA00022833"/>
    </source>
</evidence>
<dbReference type="InterPro" id="IPR037219">
    <property type="entry name" value="Peptidase_M41-like"/>
</dbReference>
<comment type="function">
    <text evidence="15">Acts as a processive, ATP-dependent zinc metallopeptidase for both cytoplasmic and membrane proteins. Plays a role in the quality control of integral membrane proteins.</text>
</comment>
<keyword evidence="10 15" id="KW-0067">ATP-binding</keyword>
<keyword evidence="4 15" id="KW-0645">Protease</keyword>
<name>A0A3B7MUN9_9BACT</name>
<dbReference type="GO" id="GO:0016887">
    <property type="term" value="F:ATP hydrolysis activity"/>
    <property type="evidence" value="ECO:0007669"/>
    <property type="project" value="UniProtKB-UniRule"/>
</dbReference>
<dbReference type="SUPFAM" id="SSF140990">
    <property type="entry name" value="FtsH protease domain-like"/>
    <property type="match status" value="1"/>
</dbReference>
<dbReference type="GO" id="GO:0006508">
    <property type="term" value="P:proteolysis"/>
    <property type="evidence" value="ECO:0007669"/>
    <property type="project" value="UniProtKB-KW"/>
</dbReference>
<keyword evidence="6 15" id="KW-0479">Metal-binding</keyword>
<dbReference type="Gene3D" id="3.40.50.300">
    <property type="entry name" value="P-loop containing nucleotide triphosphate hydrolases"/>
    <property type="match status" value="1"/>
</dbReference>
<sequence length="652" mass="73063">MPLDKQPEQPAQQPGQPNRFRFFWWIFTLTGILLLPLLVNTVFRNPAEISWSDFEQRLLSRNVVDRITVVNGDYAEIYIKRSFGQDPLFKEAFKPLIGKEPYEGPHYKLNIGSVESFDRKLEAAQQKYHTAGVAVSYEKRSGWFWGLLGWTIPLLVMFFWWQYMVRRSGGGSSAFNFGKSTATLLDKANKSTVTFEQVAGLEEAKMEVREIVDFLKSPQAFTRLGAKIPKGVILVGPPGTGKTLLARAVAGEAQVPFFTISGSEFVEMFVGVGASRVRDLFKRAKEKAPCIVFIDEIDAIGRSRGRNALFTGASDERESTLNQLLTEMDGFGTNTGVIVLAATNRADMLDPALLRPGRFDRHIYLELPNLTEREAIFKVHQRPLVMDDSIDTKVLAGQTPGFSGADIANICNEAALIAARHKEEKISRQDFFDAIDRIVAGLEKKSKIISPEEKRVIAFHEAGHAVASWLLTHIDPLVKVSIIPRGKSLGAAWYLPEEKQLRTRTSFYEHLSATLAGRAAEEIIFGEISSGALDDLEKATKEAYMMVACYGFSKKIGHISFYDSTGQHDSSIQKPYSEETGRLIDEEVRNLISEAYTQANNLLVQHKPVLIRLADKLLEKEVLLKEDLEKILGERARNTEYDQTALEAVYTT</sequence>
<keyword evidence="12 15" id="KW-0482">Metalloprotease</keyword>
<evidence type="ECO:0000256" key="14">
    <source>
        <dbReference type="ARBA" id="ARBA00061570"/>
    </source>
</evidence>
<comment type="similarity">
    <text evidence="2 15">In the C-terminal section; belongs to the peptidase M41 family.</text>
</comment>
<dbReference type="InterPro" id="IPR011546">
    <property type="entry name" value="Pept_M41_FtsH_extracell"/>
</dbReference>
<dbReference type="RefSeq" id="WP_119050068.1">
    <property type="nucleotide sequence ID" value="NZ_CP032157.1"/>
</dbReference>
<dbReference type="SMART" id="SM00382">
    <property type="entry name" value="AAA"/>
    <property type="match status" value="1"/>
</dbReference>
<comment type="similarity">
    <text evidence="14 15">In the central section; belongs to the AAA ATPase family.</text>
</comment>
<dbReference type="PANTHER" id="PTHR43655:SF2">
    <property type="entry name" value="AFG3 LIKE MATRIX AAA PEPTIDASE SUBUNIT 2, ISOFORM A"/>
    <property type="match status" value="1"/>
</dbReference>
<dbReference type="InterPro" id="IPR003960">
    <property type="entry name" value="ATPase_AAA_CS"/>
</dbReference>
<evidence type="ECO:0000256" key="4">
    <source>
        <dbReference type="ARBA" id="ARBA00022670"/>
    </source>
</evidence>
<evidence type="ECO:0000256" key="16">
    <source>
        <dbReference type="RuleBase" id="RU003651"/>
    </source>
</evidence>
<evidence type="ECO:0000256" key="3">
    <source>
        <dbReference type="ARBA" id="ARBA00010550"/>
    </source>
</evidence>
<feature type="binding site" evidence="15">
    <location>
        <begin position="236"/>
        <end position="243"/>
    </location>
    <ligand>
        <name>ATP</name>
        <dbReference type="ChEBI" id="CHEBI:30616"/>
    </ligand>
</feature>
<evidence type="ECO:0000256" key="10">
    <source>
        <dbReference type="ARBA" id="ARBA00022840"/>
    </source>
</evidence>
<keyword evidence="11 15" id="KW-1133">Transmembrane helix</keyword>
<dbReference type="Gene3D" id="1.20.58.760">
    <property type="entry name" value="Peptidase M41"/>
    <property type="match status" value="1"/>
</dbReference>
<dbReference type="Gene3D" id="3.40.1690.20">
    <property type="match status" value="1"/>
</dbReference>
<dbReference type="AlphaFoldDB" id="A0A3B7MUN9"/>
<evidence type="ECO:0000256" key="8">
    <source>
        <dbReference type="ARBA" id="ARBA00022801"/>
    </source>
</evidence>
<dbReference type="SUPFAM" id="SSF52540">
    <property type="entry name" value="P-loop containing nucleoside triphosphate hydrolases"/>
    <property type="match status" value="1"/>
</dbReference>
<feature type="transmembrane region" description="Helical" evidence="15">
    <location>
        <begin position="143"/>
        <end position="163"/>
    </location>
</feature>
<dbReference type="InterPro" id="IPR005936">
    <property type="entry name" value="FtsH"/>
</dbReference>
<feature type="binding site" evidence="15">
    <location>
        <position position="464"/>
    </location>
    <ligand>
        <name>Zn(2+)</name>
        <dbReference type="ChEBI" id="CHEBI:29105"/>
        <note>catalytic</note>
    </ligand>
</feature>
<dbReference type="FunFam" id="1.10.8.60:FF:000001">
    <property type="entry name" value="ATP-dependent zinc metalloprotease FtsH"/>
    <property type="match status" value="1"/>
</dbReference>
<feature type="active site" evidence="15">
    <location>
        <position position="461"/>
    </location>
</feature>
<keyword evidence="7 15" id="KW-0547">Nucleotide-binding</keyword>
<evidence type="ECO:0000256" key="7">
    <source>
        <dbReference type="ARBA" id="ARBA00022741"/>
    </source>
</evidence>
<dbReference type="EC" id="3.4.24.-" evidence="15"/>
<feature type="transmembrane region" description="Helical" evidence="15">
    <location>
        <begin position="22"/>
        <end position="43"/>
    </location>
</feature>
<keyword evidence="8 15" id="KW-0378">Hydrolase</keyword>
<dbReference type="InterPro" id="IPR003959">
    <property type="entry name" value="ATPase_AAA_core"/>
</dbReference>
<evidence type="ECO:0000256" key="6">
    <source>
        <dbReference type="ARBA" id="ARBA00022723"/>
    </source>
</evidence>
<evidence type="ECO:0000313" key="18">
    <source>
        <dbReference type="EMBL" id="AXY74181.1"/>
    </source>
</evidence>
<proteinExistence type="inferred from homology"/>
<dbReference type="InterPro" id="IPR050928">
    <property type="entry name" value="ATP-dep_Zn_Metalloprotease"/>
</dbReference>
<dbReference type="InterPro" id="IPR000642">
    <property type="entry name" value="Peptidase_M41"/>
</dbReference>
<keyword evidence="13 15" id="KW-0472">Membrane</keyword>
<evidence type="ECO:0000259" key="17">
    <source>
        <dbReference type="SMART" id="SM00382"/>
    </source>
</evidence>
<dbReference type="InterPro" id="IPR027417">
    <property type="entry name" value="P-loop_NTPase"/>
</dbReference>
<dbReference type="Proteomes" id="UP000263900">
    <property type="component" value="Chromosome"/>
</dbReference>
<dbReference type="GO" id="GO:0030163">
    <property type="term" value="P:protein catabolic process"/>
    <property type="evidence" value="ECO:0007669"/>
    <property type="project" value="UniProtKB-UniRule"/>
</dbReference>
<keyword evidence="5 15" id="KW-0812">Transmembrane</keyword>
<accession>A0A3B7MUN9</accession>
<dbReference type="NCBIfam" id="TIGR01241">
    <property type="entry name" value="FtsH_fam"/>
    <property type="match status" value="1"/>
</dbReference>
<evidence type="ECO:0000313" key="19">
    <source>
        <dbReference type="Proteomes" id="UP000263900"/>
    </source>
</evidence>
<comment type="subunit">
    <text evidence="15">Homohexamer.</text>
</comment>
<comment type="cofactor">
    <cofactor evidence="15">
        <name>Zn(2+)</name>
        <dbReference type="ChEBI" id="CHEBI:29105"/>
    </cofactor>
    <text evidence="15">Binds 1 zinc ion per subunit.</text>
</comment>
<dbReference type="OrthoDB" id="9809379at2"/>
<dbReference type="Pfam" id="PF01434">
    <property type="entry name" value="Peptidase_M41"/>
    <property type="match status" value="1"/>
</dbReference>
<dbReference type="FunFam" id="3.40.50.300:FF:000001">
    <property type="entry name" value="ATP-dependent zinc metalloprotease FtsH"/>
    <property type="match status" value="1"/>
</dbReference>
<comment type="subcellular location">
    <subcellularLocation>
        <location evidence="15">Cell membrane</location>
        <topology evidence="15">Multi-pass membrane protein</topology>
        <orientation evidence="15">Cytoplasmic side</orientation>
    </subcellularLocation>
    <subcellularLocation>
        <location evidence="1">Membrane</location>
        <topology evidence="1">Multi-pass membrane protein</topology>
    </subcellularLocation>
</comment>
<evidence type="ECO:0000256" key="5">
    <source>
        <dbReference type="ARBA" id="ARBA00022692"/>
    </source>
</evidence>
<dbReference type="GO" id="GO:0004222">
    <property type="term" value="F:metalloendopeptidase activity"/>
    <property type="evidence" value="ECO:0007669"/>
    <property type="project" value="InterPro"/>
</dbReference>
<dbReference type="Pfam" id="PF06480">
    <property type="entry name" value="FtsH_ext"/>
    <property type="match status" value="1"/>
</dbReference>
<feature type="domain" description="AAA+ ATPase" evidence="17">
    <location>
        <begin position="228"/>
        <end position="369"/>
    </location>
</feature>
<keyword evidence="19" id="KW-1185">Reference proteome</keyword>
<organism evidence="18 19">
    <name type="scientific">Paraflavitalea soli</name>
    <dbReference type="NCBI Taxonomy" id="2315862"/>
    <lineage>
        <taxon>Bacteria</taxon>
        <taxon>Pseudomonadati</taxon>
        <taxon>Bacteroidota</taxon>
        <taxon>Chitinophagia</taxon>
        <taxon>Chitinophagales</taxon>
        <taxon>Chitinophagaceae</taxon>
        <taxon>Paraflavitalea</taxon>
    </lineage>
</organism>
<evidence type="ECO:0000256" key="15">
    <source>
        <dbReference type="HAMAP-Rule" id="MF_01458"/>
    </source>
</evidence>
<evidence type="ECO:0000256" key="13">
    <source>
        <dbReference type="ARBA" id="ARBA00023136"/>
    </source>
</evidence>
<dbReference type="GO" id="GO:0005524">
    <property type="term" value="F:ATP binding"/>
    <property type="evidence" value="ECO:0007669"/>
    <property type="project" value="UniProtKB-UniRule"/>
</dbReference>
<comment type="similarity">
    <text evidence="3">In the N-terminal section; belongs to the AAA ATPase family.</text>
</comment>
<feature type="binding site" evidence="15">
    <location>
        <position position="460"/>
    </location>
    <ligand>
        <name>Zn(2+)</name>
        <dbReference type="ChEBI" id="CHEBI:29105"/>
        <note>catalytic</note>
    </ligand>
</feature>
<feature type="binding site" evidence="15">
    <location>
        <position position="535"/>
    </location>
    <ligand>
        <name>Zn(2+)</name>
        <dbReference type="ChEBI" id="CHEBI:29105"/>
        <note>catalytic</note>
    </ligand>
</feature>
<dbReference type="Pfam" id="PF00004">
    <property type="entry name" value="AAA"/>
    <property type="match status" value="1"/>
</dbReference>
<dbReference type="GO" id="GO:0008270">
    <property type="term" value="F:zinc ion binding"/>
    <property type="evidence" value="ECO:0007669"/>
    <property type="project" value="UniProtKB-UniRule"/>
</dbReference>
<reference evidence="18 19" key="1">
    <citation type="submission" date="2018-09" db="EMBL/GenBank/DDBJ databases">
        <title>Genome sequencing of strain 6GH32-13.</title>
        <authorList>
            <person name="Weon H.-Y."/>
            <person name="Heo J."/>
            <person name="Kwon S.-W."/>
        </authorList>
    </citation>
    <scope>NUCLEOTIDE SEQUENCE [LARGE SCALE GENOMIC DNA]</scope>
    <source>
        <strain evidence="18 19">5GH32-13</strain>
    </source>
</reference>
<gene>
    <name evidence="15" type="primary">ftsH</name>
    <name evidence="18" type="ORF">D3H65_09425</name>
</gene>
<dbReference type="GO" id="GO:0005886">
    <property type="term" value="C:plasma membrane"/>
    <property type="evidence" value="ECO:0007669"/>
    <property type="project" value="UniProtKB-SubCell"/>
</dbReference>
<dbReference type="EMBL" id="CP032157">
    <property type="protein sequence ID" value="AXY74181.1"/>
    <property type="molecule type" value="Genomic_DNA"/>
</dbReference>
<comment type="similarity">
    <text evidence="16">Belongs to the AAA ATPase family.</text>
</comment>
<dbReference type="CDD" id="cd19501">
    <property type="entry name" value="RecA-like_FtsH"/>
    <property type="match status" value="1"/>
</dbReference>
<evidence type="ECO:0000256" key="1">
    <source>
        <dbReference type="ARBA" id="ARBA00004141"/>
    </source>
</evidence>
<dbReference type="InterPro" id="IPR041569">
    <property type="entry name" value="AAA_lid_3"/>
</dbReference>
<dbReference type="KEGG" id="pseg:D3H65_09425"/>
<dbReference type="InterPro" id="IPR003593">
    <property type="entry name" value="AAA+_ATPase"/>
</dbReference>
<dbReference type="GO" id="GO:0004176">
    <property type="term" value="F:ATP-dependent peptidase activity"/>
    <property type="evidence" value="ECO:0007669"/>
    <property type="project" value="InterPro"/>
</dbReference>
<dbReference type="PROSITE" id="PS00674">
    <property type="entry name" value="AAA"/>
    <property type="match status" value="1"/>
</dbReference>